<accession>A0A554JE20</accession>
<proteinExistence type="predicted"/>
<dbReference type="EMBL" id="VMFD01000001">
    <property type="protein sequence ID" value="TSC66615.1"/>
    <property type="molecule type" value="Genomic_DNA"/>
</dbReference>
<organism evidence="1 2">
    <name type="scientific">Candidatus Berkelbacteria bacterium Gr01-1014_85</name>
    <dbReference type="NCBI Taxonomy" id="2017150"/>
    <lineage>
        <taxon>Bacteria</taxon>
        <taxon>Candidatus Berkelbacteria</taxon>
    </lineage>
</organism>
<comment type="caution">
    <text evidence="1">The sequence shown here is derived from an EMBL/GenBank/DDBJ whole genome shotgun (WGS) entry which is preliminary data.</text>
</comment>
<dbReference type="AlphaFoldDB" id="A0A554JE20"/>
<gene>
    <name evidence="1" type="ORF">CEO22_21</name>
</gene>
<reference evidence="1 2" key="1">
    <citation type="submission" date="2017-08" db="EMBL/GenBank/DDBJ databases">
        <title>Mechanisms for carbon and nitrogen cycling indicate functional differentiation within the Candidate Phyla Radiation.</title>
        <authorList>
            <person name="Danczak R.E."/>
            <person name="Johnston M.D."/>
            <person name="Kenah C."/>
            <person name="Slattery M."/>
            <person name="Wrighton K.C."/>
            <person name="Wilkins M.J."/>
        </authorList>
    </citation>
    <scope>NUCLEOTIDE SEQUENCE [LARGE SCALE GENOMIC DNA]</scope>
    <source>
        <strain evidence="1">Gr01-1014_85</strain>
    </source>
</reference>
<evidence type="ECO:0008006" key="3">
    <source>
        <dbReference type="Google" id="ProtNLM"/>
    </source>
</evidence>
<name>A0A554JE20_9BACT</name>
<evidence type="ECO:0000313" key="1">
    <source>
        <dbReference type="EMBL" id="TSC66615.1"/>
    </source>
</evidence>
<evidence type="ECO:0000313" key="2">
    <source>
        <dbReference type="Proteomes" id="UP000316253"/>
    </source>
</evidence>
<protein>
    <recommendedName>
        <fullName evidence="3">DUF3006 domain-containing protein</fullName>
    </recommendedName>
</protein>
<dbReference type="Proteomes" id="UP000316253">
    <property type="component" value="Unassembled WGS sequence"/>
</dbReference>
<sequence>MSIAKETVEFTLLARQGRQFVLRSNDGQELSVPIHCIPKGMRLGQTVLAEFMTSETRDHSRQTLAVELLNQLLKVDK</sequence>